<name>A0A0E9R8L0_ANGAN</name>
<protein>
    <submittedName>
        <fullName evidence="1">Uncharacterized protein</fullName>
    </submittedName>
</protein>
<reference evidence="1" key="1">
    <citation type="submission" date="2014-11" db="EMBL/GenBank/DDBJ databases">
        <authorList>
            <person name="Amaro Gonzalez C."/>
        </authorList>
    </citation>
    <scope>NUCLEOTIDE SEQUENCE</scope>
</reference>
<proteinExistence type="predicted"/>
<dbReference type="EMBL" id="GBXM01083782">
    <property type="protein sequence ID" value="JAH24795.1"/>
    <property type="molecule type" value="Transcribed_RNA"/>
</dbReference>
<dbReference type="AlphaFoldDB" id="A0A0E9R8L0"/>
<organism evidence="1">
    <name type="scientific">Anguilla anguilla</name>
    <name type="common">European freshwater eel</name>
    <name type="synonym">Muraena anguilla</name>
    <dbReference type="NCBI Taxonomy" id="7936"/>
    <lineage>
        <taxon>Eukaryota</taxon>
        <taxon>Metazoa</taxon>
        <taxon>Chordata</taxon>
        <taxon>Craniata</taxon>
        <taxon>Vertebrata</taxon>
        <taxon>Euteleostomi</taxon>
        <taxon>Actinopterygii</taxon>
        <taxon>Neopterygii</taxon>
        <taxon>Teleostei</taxon>
        <taxon>Anguilliformes</taxon>
        <taxon>Anguillidae</taxon>
        <taxon>Anguilla</taxon>
    </lineage>
</organism>
<evidence type="ECO:0000313" key="1">
    <source>
        <dbReference type="EMBL" id="JAH24795.1"/>
    </source>
</evidence>
<reference evidence="1" key="2">
    <citation type="journal article" date="2015" name="Fish Shellfish Immunol.">
        <title>Early steps in the European eel (Anguilla anguilla)-Vibrio vulnificus interaction in the gills: Role of the RtxA13 toxin.</title>
        <authorList>
            <person name="Callol A."/>
            <person name="Pajuelo D."/>
            <person name="Ebbesson L."/>
            <person name="Teles M."/>
            <person name="MacKenzie S."/>
            <person name="Amaro C."/>
        </authorList>
    </citation>
    <scope>NUCLEOTIDE SEQUENCE</scope>
</reference>
<accession>A0A0E9R8L0</accession>
<sequence>MLEVQVMARLVVSLNIKRVLRGWCKKVLN</sequence>